<dbReference type="EC" id="5.4.99.-" evidence="5"/>
<evidence type="ECO:0000256" key="5">
    <source>
        <dbReference type="RuleBase" id="RU362028"/>
    </source>
</evidence>
<keyword evidence="4" id="KW-0694">RNA-binding</keyword>
<protein>
    <recommendedName>
        <fullName evidence="5">Pseudouridine synthase</fullName>
        <ecNumber evidence="5">5.4.99.-</ecNumber>
    </recommendedName>
</protein>
<gene>
    <name evidence="7" type="primary">rluD</name>
    <name evidence="7" type="ORF">BWY41_00761</name>
</gene>
<dbReference type="SUPFAM" id="SSF55174">
    <property type="entry name" value="Alpha-L RNA-binding motif"/>
    <property type="match status" value="1"/>
</dbReference>
<dbReference type="GO" id="GO:0003723">
    <property type="term" value="F:RNA binding"/>
    <property type="evidence" value="ECO:0007669"/>
    <property type="project" value="UniProtKB-KW"/>
</dbReference>
<feature type="active site" evidence="3">
    <location>
        <position position="138"/>
    </location>
</feature>
<dbReference type="NCBIfam" id="TIGR00005">
    <property type="entry name" value="rluA_subfam"/>
    <property type="match status" value="1"/>
</dbReference>
<dbReference type="InterPro" id="IPR050188">
    <property type="entry name" value="RluA_PseudoU_synthase"/>
</dbReference>
<dbReference type="PROSITE" id="PS01129">
    <property type="entry name" value="PSI_RLU"/>
    <property type="match status" value="1"/>
</dbReference>
<evidence type="ECO:0000256" key="3">
    <source>
        <dbReference type="PIRSR" id="PIRSR606225-1"/>
    </source>
</evidence>
<dbReference type="Proteomes" id="UP000485569">
    <property type="component" value="Unassembled WGS sequence"/>
</dbReference>
<evidence type="ECO:0000256" key="1">
    <source>
        <dbReference type="ARBA" id="ARBA00010876"/>
    </source>
</evidence>
<comment type="caution">
    <text evidence="7">The sequence shown here is derived from an EMBL/GenBank/DDBJ whole genome shotgun (WGS) entry which is preliminary data.</text>
</comment>
<evidence type="ECO:0000256" key="4">
    <source>
        <dbReference type="PROSITE-ProRule" id="PRU00182"/>
    </source>
</evidence>
<accession>A0A1V5T0G2</accession>
<dbReference type="CDD" id="cd02869">
    <property type="entry name" value="PseudoU_synth_RluA_like"/>
    <property type="match status" value="1"/>
</dbReference>
<organism evidence="7">
    <name type="scientific">Candidatus Atribacter allofermentans</name>
    <dbReference type="NCBI Taxonomy" id="1852833"/>
    <lineage>
        <taxon>Bacteria</taxon>
        <taxon>Pseudomonadati</taxon>
        <taxon>Atribacterota</taxon>
        <taxon>Atribacteria</taxon>
        <taxon>Atribacterales</taxon>
        <taxon>Atribacteraceae</taxon>
        <taxon>Atribacter</taxon>
    </lineage>
</organism>
<evidence type="ECO:0000256" key="2">
    <source>
        <dbReference type="ARBA" id="ARBA00023235"/>
    </source>
</evidence>
<dbReference type="PANTHER" id="PTHR21600:SF44">
    <property type="entry name" value="RIBOSOMAL LARGE SUBUNIT PSEUDOURIDINE SYNTHASE D"/>
    <property type="match status" value="1"/>
</dbReference>
<dbReference type="SUPFAM" id="SSF55120">
    <property type="entry name" value="Pseudouridine synthase"/>
    <property type="match status" value="1"/>
</dbReference>
<dbReference type="Gene3D" id="3.10.290.10">
    <property type="entry name" value="RNA-binding S4 domain"/>
    <property type="match status" value="1"/>
</dbReference>
<reference evidence="7" key="1">
    <citation type="submission" date="2017-02" db="EMBL/GenBank/DDBJ databases">
        <title>Delving into the versatile metabolic prowess of the omnipresent phylum Bacteroidetes.</title>
        <authorList>
            <person name="Nobu M.K."/>
            <person name="Mei R."/>
            <person name="Narihiro T."/>
            <person name="Kuroda K."/>
            <person name="Liu W.-T."/>
        </authorList>
    </citation>
    <scope>NUCLEOTIDE SEQUENCE</scope>
    <source>
        <strain evidence="7">ADurb.Bin276</strain>
    </source>
</reference>
<dbReference type="GO" id="GO:0000455">
    <property type="term" value="P:enzyme-directed rRNA pseudouridine synthesis"/>
    <property type="evidence" value="ECO:0007669"/>
    <property type="project" value="TreeGrafter"/>
</dbReference>
<dbReference type="PROSITE" id="PS50889">
    <property type="entry name" value="S4"/>
    <property type="match status" value="1"/>
</dbReference>
<comment type="function">
    <text evidence="5">Responsible for synthesis of pseudouridine from uracil.</text>
</comment>
<evidence type="ECO:0000259" key="6">
    <source>
        <dbReference type="SMART" id="SM00363"/>
    </source>
</evidence>
<dbReference type="InterPro" id="IPR006224">
    <property type="entry name" value="PsdUridine_synth_RluA-like_CS"/>
</dbReference>
<dbReference type="InterPro" id="IPR002942">
    <property type="entry name" value="S4_RNA-bd"/>
</dbReference>
<feature type="domain" description="RNA-binding S4" evidence="6">
    <location>
        <begin position="14"/>
        <end position="79"/>
    </location>
</feature>
<evidence type="ECO:0000313" key="7">
    <source>
        <dbReference type="EMBL" id="OQA59732.1"/>
    </source>
</evidence>
<name>A0A1V5T0G2_9BACT</name>
<dbReference type="AlphaFoldDB" id="A0A1V5T0G2"/>
<dbReference type="InterPro" id="IPR006145">
    <property type="entry name" value="PsdUridine_synth_RsuA/RluA"/>
</dbReference>
<dbReference type="PANTHER" id="PTHR21600">
    <property type="entry name" value="MITOCHONDRIAL RNA PSEUDOURIDINE SYNTHASE"/>
    <property type="match status" value="1"/>
</dbReference>
<dbReference type="Pfam" id="PF00849">
    <property type="entry name" value="PseudoU_synth_2"/>
    <property type="match status" value="1"/>
</dbReference>
<sequence length="314" mass="35839">MKKQKIKVYDNEFCRIDVWLHRNFPDFSRSAFSKLIKQGLIKKNQEVIYKPSSEVRPGDILEITWPVDARHTLEPQNLPLDIIYQDDHIVVINKRAGIIVHPVRPFQKDTLINSLLFHGIELSRYGAPLRPGIVHRLDRDTSGVLVIAKTDRAYLELIQMFKNRTIEKFYLALIEGQWKGVKQVDLAIRRNPRVPCLMKISSSGGKPALTEIEPLWIGDSYSLLLVKPRTGRTHQIRVHLSSQGYPIVGDKSYGSNRSGEIMKRQALHAFLIAFSHPVTKTKMFFAAALPSDFQEAINKISNSMKVIGNSRNYG</sequence>
<dbReference type="Gene3D" id="3.30.2350.10">
    <property type="entry name" value="Pseudouridine synthase"/>
    <property type="match status" value="1"/>
</dbReference>
<comment type="catalytic activity">
    <reaction evidence="5">
        <text>a uridine in RNA = a pseudouridine in RNA</text>
        <dbReference type="Rhea" id="RHEA:48348"/>
        <dbReference type="Rhea" id="RHEA-COMP:12068"/>
        <dbReference type="Rhea" id="RHEA-COMP:12069"/>
        <dbReference type="ChEBI" id="CHEBI:65314"/>
        <dbReference type="ChEBI" id="CHEBI:65315"/>
    </reaction>
</comment>
<dbReference type="InterPro" id="IPR036986">
    <property type="entry name" value="S4_RNA-bd_sf"/>
</dbReference>
<dbReference type="GO" id="GO:0120159">
    <property type="term" value="F:rRNA pseudouridine synthase activity"/>
    <property type="evidence" value="ECO:0007669"/>
    <property type="project" value="UniProtKB-ARBA"/>
</dbReference>
<dbReference type="CDD" id="cd00165">
    <property type="entry name" value="S4"/>
    <property type="match status" value="1"/>
</dbReference>
<dbReference type="EMBL" id="MWBQ01000047">
    <property type="protein sequence ID" value="OQA59732.1"/>
    <property type="molecule type" value="Genomic_DNA"/>
</dbReference>
<proteinExistence type="inferred from homology"/>
<dbReference type="SMART" id="SM00363">
    <property type="entry name" value="S4"/>
    <property type="match status" value="1"/>
</dbReference>
<keyword evidence="2 5" id="KW-0413">Isomerase</keyword>
<dbReference type="Pfam" id="PF01479">
    <property type="entry name" value="S4"/>
    <property type="match status" value="1"/>
</dbReference>
<dbReference type="InterPro" id="IPR020103">
    <property type="entry name" value="PsdUridine_synth_cat_dom_sf"/>
</dbReference>
<dbReference type="InterPro" id="IPR006225">
    <property type="entry name" value="PsdUridine_synth_RluC/D"/>
</dbReference>
<comment type="similarity">
    <text evidence="1 5">Belongs to the pseudouridine synthase RluA family.</text>
</comment>